<feature type="signal peptide" evidence="1">
    <location>
        <begin position="1"/>
        <end position="17"/>
    </location>
</feature>
<organism evidence="2 3">
    <name type="scientific">Schizopora paradoxa</name>
    <dbReference type="NCBI Taxonomy" id="27342"/>
    <lineage>
        <taxon>Eukaryota</taxon>
        <taxon>Fungi</taxon>
        <taxon>Dikarya</taxon>
        <taxon>Basidiomycota</taxon>
        <taxon>Agaricomycotina</taxon>
        <taxon>Agaricomycetes</taxon>
        <taxon>Hymenochaetales</taxon>
        <taxon>Schizoporaceae</taxon>
        <taxon>Schizopora</taxon>
    </lineage>
</organism>
<protein>
    <submittedName>
        <fullName evidence="2">Uncharacterized protein</fullName>
    </submittedName>
</protein>
<gene>
    <name evidence="2" type="ORF">SCHPADRAFT_426212</name>
</gene>
<evidence type="ECO:0000313" key="2">
    <source>
        <dbReference type="EMBL" id="KLO12327.1"/>
    </source>
</evidence>
<dbReference type="EMBL" id="KQ085980">
    <property type="protein sequence ID" value="KLO12327.1"/>
    <property type="molecule type" value="Genomic_DNA"/>
</dbReference>
<accession>A0A0H2RL14</accession>
<keyword evidence="3" id="KW-1185">Reference proteome</keyword>
<keyword evidence="1" id="KW-0732">Signal</keyword>
<name>A0A0H2RL14_9AGAM</name>
<dbReference type="AlphaFoldDB" id="A0A0H2RL14"/>
<dbReference type="STRING" id="27342.A0A0H2RL14"/>
<feature type="chain" id="PRO_5005201599" evidence="1">
    <location>
        <begin position="18"/>
        <end position="179"/>
    </location>
</feature>
<sequence>MLSYKAIVLSIFMSTAAMSTNVDRSDASLTLGQVMRSMKRDPTGEGFFHVGDDGVLRTLTANKTVVDYRQLTPAQIAQKLAVYSGDTKTYLENLFEGVDGRDVMDPQSLWTLSPQLMPSENPTLKAVMGTTPAIDSASRLFKRQCNTVDCAADSTCARFGCASCLRPDVVVEGICEDPS</sequence>
<reference evidence="2 3" key="1">
    <citation type="submission" date="2015-04" db="EMBL/GenBank/DDBJ databases">
        <title>Complete genome sequence of Schizopora paradoxa KUC8140, a cosmopolitan wood degrader in East Asia.</title>
        <authorList>
            <consortium name="DOE Joint Genome Institute"/>
            <person name="Min B."/>
            <person name="Park H."/>
            <person name="Jang Y."/>
            <person name="Kim J.-J."/>
            <person name="Kim K.H."/>
            <person name="Pangilinan J."/>
            <person name="Lipzen A."/>
            <person name="Riley R."/>
            <person name="Grigoriev I.V."/>
            <person name="Spatafora J.W."/>
            <person name="Choi I.-G."/>
        </authorList>
    </citation>
    <scope>NUCLEOTIDE SEQUENCE [LARGE SCALE GENOMIC DNA]</scope>
    <source>
        <strain evidence="2 3">KUC8140</strain>
    </source>
</reference>
<evidence type="ECO:0000313" key="3">
    <source>
        <dbReference type="Proteomes" id="UP000053477"/>
    </source>
</evidence>
<dbReference type="InParanoid" id="A0A0H2RL14"/>
<dbReference type="Proteomes" id="UP000053477">
    <property type="component" value="Unassembled WGS sequence"/>
</dbReference>
<dbReference type="OrthoDB" id="3660917at2759"/>
<proteinExistence type="predicted"/>
<evidence type="ECO:0000256" key="1">
    <source>
        <dbReference type="SAM" id="SignalP"/>
    </source>
</evidence>